<dbReference type="GeneID" id="78018799"/>
<dbReference type="NCBIfam" id="TIGR03985">
    <property type="entry name" value="TIGR03985 family CRISPR-associated protein"/>
    <property type="match status" value="1"/>
</dbReference>
<evidence type="ECO:0000259" key="1">
    <source>
        <dbReference type="Pfam" id="PF13280"/>
    </source>
</evidence>
<dbReference type="InterPro" id="IPR023816">
    <property type="entry name" value="CRISPR-assoc_CYA0889"/>
</dbReference>
<name>A0A2S0Q9P8_NODSP</name>
<accession>A0A2S0Q9P8</accession>
<proteinExistence type="predicted"/>
<dbReference type="KEGG" id="nsp:BMF81_03530"/>
<reference evidence="2 3" key="1">
    <citation type="submission" date="2017-03" db="EMBL/GenBank/DDBJ databases">
        <title>Comparative genomics of the toxic Baltic Sea cyanobacteria Nodularia spumigena UHCC 0039 and its response on varying salinity.</title>
        <authorList>
            <person name="Teikari J.E."/>
        </authorList>
    </citation>
    <scope>NUCLEOTIDE SEQUENCE [LARGE SCALE GENOMIC DNA]</scope>
    <source>
        <strain evidence="2 3">UHCC 0039</strain>
    </source>
</reference>
<dbReference type="InterPro" id="IPR026881">
    <property type="entry name" value="WYL_dom"/>
</dbReference>
<evidence type="ECO:0000313" key="3">
    <source>
        <dbReference type="Proteomes" id="UP000244056"/>
    </source>
</evidence>
<dbReference type="AlphaFoldDB" id="A0A2S0Q9P8"/>
<dbReference type="Pfam" id="PF13280">
    <property type="entry name" value="WYL"/>
    <property type="match status" value="1"/>
</dbReference>
<gene>
    <name evidence="2" type="ORF">BMF81_03530</name>
</gene>
<dbReference type="EMBL" id="CP020114">
    <property type="protein sequence ID" value="AVZ31143.1"/>
    <property type="molecule type" value="Genomic_DNA"/>
</dbReference>
<dbReference type="RefSeq" id="WP_107806695.1">
    <property type="nucleotide sequence ID" value="NZ_CAWNZE010000001.1"/>
</dbReference>
<protein>
    <recommendedName>
        <fullName evidence="1">WYL domain-containing protein</fullName>
    </recommendedName>
</protein>
<evidence type="ECO:0000313" key="2">
    <source>
        <dbReference type="EMBL" id="AVZ31143.1"/>
    </source>
</evidence>
<sequence length="480" mass="56468">MLQAIRSPTPQILHWLAAGQLANRFHRAIRHWWILNQLYGSDGQWGHYLPKYFTYSQLRDRLFAETHPKSEKLNPPEITAKCRDLTCICHRTCVEILQTSGLHISENQWQTEILQLSGINLQHLQEQLQQRPFATVHRSLRDDLKQLTHLGWLRKVNQGQYQCLPQTELPTPPEIAIAQPKFIQLSIPQTWELLHVLESVAFIQPNLNLIVENLWEQITHNSTSPLTQAPQQRIFLHLDYILSTETQDQVDNYQEQIEQLWRKTRGGVVRFDYWVTAENKVQVTVYPVCLHYLRRAKYLSAYGLDPHNNIAWHNYRLDRIASQKLQVLAWGDPAVPKPLKQMWYTGELPTPDYIQTELDAAWGFNFYLQREFLILRFPPAFASRYVDNTFRHPSFCAIPYENLPKQIVQNIPEAQQQKVLEILQQKPDSDAYYMGWIRTGDINVLMRLRDWRPNGEVIAPLSIRQQLRKEAIQELSNYQD</sequence>
<feature type="domain" description="WYL" evidence="1">
    <location>
        <begin position="268"/>
        <end position="322"/>
    </location>
</feature>
<dbReference type="Proteomes" id="UP000244056">
    <property type="component" value="Chromosome"/>
</dbReference>
<organism evidence="2 3">
    <name type="scientific">Nodularia spumigena UHCC 0039</name>
    <dbReference type="NCBI Taxonomy" id="1914872"/>
    <lineage>
        <taxon>Bacteria</taxon>
        <taxon>Bacillati</taxon>
        <taxon>Cyanobacteriota</taxon>
        <taxon>Cyanophyceae</taxon>
        <taxon>Nostocales</taxon>
        <taxon>Nodulariaceae</taxon>
        <taxon>Nodularia</taxon>
    </lineage>
</organism>